<sequence length="360" mass="38790">MDTPALHLLVPFVLPPAAEAAALVAGLELPALEKLLARASLTDHHAPADPFQHTLPHERWLARTFGLTESGDQTPLAPYMLLADGGVPGERTWFCAQPVHIHIARDHLVLTDPSDLELNAQDAAALHAAALPLIAGDAALLAPSGTRPARWYLADDALGALHTTSLLRACGHNIDIWMPSGDGARAWLKLQNEIQMTWFDHPVNARREALGLPPVNSVWLYGGGRLASADGPGRHLAAVHSENPATRGLALHHSIPVGTPADDCPSPTTWPAGTTLVELGELAGHFVRQDWARWRDALVRLENAWFAPALAQLEQGDLARLSLTLCGDTQQVTLLARRGDLRKFWRRGPLASRLAGLSAI</sequence>
<protein>
    <recommendedName>
        <fullName evidence="3">Phosphoglycerate mutase</fullName>
    </recommendedName>
</protein>
<dbReference type="OrthoDB" id="5295974at2"/>
<reference evidence="2" key="1">
    <citation type="submission" date="2015-06" db="EMBL/GenBank/DDBJ databases">
        <authorList>
            <person name="Lim Y.L."/>
            <person name="Ee R."/>
            <person name="Yong D."/>
            <person name="How K.Y."/>
            <person name="Yin W.F."/>
            <person name="Chan K.G."/>
        </authorList>
    </citation>
    <scope>NUCLEOTIDE SEQUENCE [LARGE SCALE GENOMIC DNA]</scope>
    <source>
        <strain evidence="2">DSM 25325</strain>
    </source>
</reference>
<dbReference type="STRING" id="445709.ABW99_03125"/>
<evidence type="ECO:0000313" key="2">
    <source>
        <dbReference type="Proteomes" id="UP000036700"/>
    </source>
</evidence>
<gene>
    <name evidence="1" type="ORF">ABW99_03125</name>
</gene>
<dbReference type="InterPro" id="IPR016631">
    <property type="entry name" value="Regulatory_RpfE"/>
</dbReference>
<dbReference type="PIRSF" id="PIRSF015283">
    <property type="entry name" value="Regulatory_RpfE"/>
    <property type="match status" value="1"/>
</dbReference>
<accession>A0A0G3EPV7</accession>
<evidence type="ECO:0008006" key="3">
    <source>
        <dbReference type="Google" id="ProtNLM"/>
    </source>
</evidence>
<dbReference type="AlphaFoldDB" id="A0A0G3EPV7"/>
<name>A0A0G3EPV7_9BURK</name>
<dbReference type="EMBL" id="CP011568">
    <property type="protein sequence ID" value="AKJ67372.1"/>
    <property type="molecule type" value="Genomic_DNA"/>
</dbReference>
<dbReference type="KEGG" id="ptx:ABW99_03125"/>
<dbReference type="RefSeq" id="WP_047212915.1">
    <property type="nucleotide sequence ID" value="NZ_CP011568.3"/>
</dbReference>
<proteinExistence type="predicted"/>
<evidence type="ECO:0000313" key="1">
    <source>
        <dbReference type="EMBL" id="AKJ67372.1"/>
    </source>
</evidence>
<dbReference type="Proteomes" id="UP000036700">
    <property type="component" value="Chromosome"/>
</dbReference>
<dbReference type="PATRIC" id="fig|445709.3.peg.673"/>
<organism evidence="1 2">
    <name type="scientific">Pandoraea thiooxydans</name>
    <dbReference type="NCBI Taxonomy" id="445709"/>
    <lineage>
        <taxon>Bacteria</taxon>
        <taxon>Pseudomonadati</taxon>
        <taxon>Pseudomonadota</taxon>
        <taxon>Betaproteobacteria</taxon>
        <taxon>Burkholderiales</taxon>
        <taxon>Burkholderiaceae</taxon>
        <taxon>Pandoraea</taxon>
    </lineage>
</organism>
<keyword evidence="2" id="KW-1185">Reference proteome</keyword>